<dbReference type="STRING" id="767916.AWB91_06810"/>
<proteinExistence type="predicted"/>
<evidence type="ECO:0000256" key="1">
    <source>
        <dbReference type="SAM" id="SignalP"/>
    </source>
</evidence>
<sequence length="126" mass="12595">MKKLVAAAIAIGGAFAATPIANADDNWIAMAISDSTGHISGMYVGQSSRSAAEQLVMSECRKRVSDCRVLASGPGGCVALAKNAAQTKYFGGWGPTSDEAEGAALAAAHGGTILKDQGHCLGDAAG</sequence>
<dbReference type="Pfam" id="PF13827">
    <property type="entry name" value="DUF4189"/>
    <property type="match status" value="1"/>
</dbReference>
<reference evidence="4" key="3">
    <citation type="submission" date="2016-01" db="EMBL/GenBank/DDBJ databases">
        <authorList>
            <person name="Oliw E.H."/>
        </authorList>
    </citation>
    <scope>NUCLEOTIDE SEQUENCE</scope>
    <source>
        <strain evidence="4">IEC33</strain>
    </source>
</reference>
<comment type="caution">
    <text evidence="4">The sequence shown here is derived from an EMBL/GenBank/DDBJ whole genome shotgun (WGS) entry which is preliminary data.</text>
</comment>
<evidence type="ECO:0000313" key="6">
    <source>
        <dbReference type="Proteomes" id="UP000193801"/>
    </source>
</evidence>
<feature type="chain" id="PRO_5013004679" description="DUF4189 domain-containing protein" evidence="1">
    <location>
        <begin position="24"/>
        <end position="126"/>
    </location>
</feature>
<dbReference type="OrthoDB" id="4750730at2"/>
<accession>A0A1X2ALI5</accession>
<gene>
    <name evidence="4" type="ORF">AWB90_03115</name>
    <name evidence="3" type="ORF">AWB91_06810</name>
</gene>
<evidence type="ECO:0000313" key="3">
    <source>
        <dbReference type="EMBL" id="ORW33859.1"/>
    </source>
</evidence>
<dbReference type="AlphaFoldDB" id="A0A1X2ALI5"/>
<dbReference type="RefSeq" id="WP_085096395.1">
    <property type="nucleotide sequence ID" value="NZ_JACKVQ010000009.1"/>
</dbReference>
<feature type="signal peptide" evidence="1">
    <location>
        <begin position="1"/>
        <end position="23"/>
    </location>
</feature>
<dbReference type="InterPro" id="IPR025240">
    <property type="entry name" value="DUF4189"/>
</dbReference>
<feature type="domain" description="DUF4189" evidence="2">
    <location>
        <begin position="27"/>
        <end position="107"/>
    </location>
</feature>
<reference evidence="3" key="2">
    <citation type="submission" date="2016-01" db="EMBL/GenBank/DDBJ databases">
        <authorList>
            <person name="Ana R.F.D.C."/>
            <person name="Tarcisio F."/>
            <person name="Maria L.L."/>
            <person name="Monica P."/>
            <person name="Wana L.O.D.C."/>
            <person name="Elisabetta G."/>
            <person name="Jeann R.D.C.B."/>
            <person name="Veronica D.S."/>
            <person name="Karla V.B.L."/>
            <person name="Roberto B."/>
            <person name="Antonella G."/>
            <person name="Anna F."/>
            <person name="Alessandro M."/>
            <person name="Pamela F."/>
            <person name="Francesca D.L."/>
            <person name="Giulia F.S."/>
            <person name="Sara T."/>
            <person name="Fabio R."/>
            <person name="Olivier J."/>
            <person name="Nicola S."/>
            <person name="Enrico T."/>
        </authorList>
    </citation>
    <scope>NUCLEOTIDE SEQUENCE</scope>
    <source>
        <strain evidence="3">FI-07156</strain>
    </source>
</reference>
<organism evidence="4 5">
    <name type="scientific">Mycobacterium paraense</name>
    <dbReference type="NCBI Taxonomy" id="767916"/>
    <lineage>
        <taxon>Bacteria</taxon>
        <taxon>Bacillati</taxon>
        <taxon>Actinomycetota</taxon>
        <taxon>Actinomycetes</taxon>
        <taxon>Mycobacteriales</taxon>
        <taxon>Mycobacteriaceae</taxon>
        <taxon>Mycobacterium</taxon>
        <taxon>Mycobacterium simiae complex</taxon>
    </lineage>
</organism>
<evidence type="ECO:0000259" key="2">
    <source>
        <dbReference type="Pfam" id="PF13827"/>
    </source>
</evidence>
<dbReference type="EMBL" id="LQPN01000014">
    <property type="protein sequence ID" value="ORW52215.1"/>
    <property type="molecule type" value="Genomic_DNA"/>
</dbReference>
<protein>
    <recommendedName>
        <fullName evidence="2">DUF4189 domain-containing protein</fullName>
    </recommendedName>
</protein>
<dbReference type="Proteomes" id="UP000193285">
    <property type="component" value="Unassembled WGS sequence"/>
</dbReference>
<keyword evidence="6" id="KW-1185">Reference proteome</keyword>
<evidence type="ECO:0000313" key="4">
    <source>
        <dbReference type="EMBL" id="ORW52215.1"/>
    </source>
</evidence>
<dbReference type="EMBL" id="LQPK01000002">
    <property type="protein sequence ID" value="ORW33859.1"/>
    <property type="molecule type" value="Genomic_DNA"/>
</dbReference>
<keyword evidence="1" id="KW-0732">Signal</keyword>
<reference evidence="5 6" key="1">
    <citation type="journal article" date="2015" name="Emerg. Microbes Infect.">
        <title>Characterization of 17 strains belonging to the Mycobacterium simiae complex and description of Mycobacterium paraense sp. nov.</title>
        <authorList>
            <person name="Fusco da Costa A.R."/>
            <person name="Fedrizzi T."/>
            <person name="Lopes M.L."/>
            <person name="Pecorari M."/>
            <person name="Oliveira da Costa W.L."/>
            <person name="Giacobazzi E."/>
            <person name="da Costa Bahia J.R."/>
            <person name="De Sanctis V."/>
            <person name="Batista Lima K.V."/>
            <person name="Bertorelli R."/>
            <person name="Grottola A."/>
            <person name="Fabio A."/>
            <person name="Mariottini A."/>
            <person name="Ferretti P."/>
            <person name="Di Leva F."/>
            <person name="Fregni Serpini G."/>
            <person name="Tagliazucchi S."/>
            <person name="Rumpianesi F."/>
            <person name="Jousson O."/>
            <person name="Segata N."/>
            <person name="Tortoli E."/>
        </authorList>
    </citation>
    <scope>NUCLEOTIDE SEQUENCE [LARGE SCALE GENOMIC DNA]</scope>
    <source>
        <strain evidence="3 6">FI-07156</strain>
        <strain evidence="4 5">IEC33</strain>
    </source>
</reference>
<dbReference type="Proteomes" id="UP000193801">
    <property type="component" value="Unassembled WGS sequence"/>
</dbReference>
<name>A0A1X2ALI5_9MYCO</name>
<evidence type="ECO:0000313" key="5">
    <source>
        <dbReference type="Proteomes" id="UP000193285"/>
    </source>
</evidence>